<organism evidence="2 3">
    <name type="scientific">Plantimonas leprariae</name>
    <dbReference type="NCBI Taxonomy" id="2615207"/>
    <lineage>
        <taxon>Bacteria</taxon>
        <taxon>Pseudomonadati</taxon>
        <taxon>Pseudomonadota</taxon>
        <taxon>Alphaproteobacteria</taxon>
        <taxon>Hyphomicrobiales</taxon>
        <taxon>Aurantimonadaceae</taxon>
        <taxon>Plantimonas</taxon>
    </lineage>
</organism>
<proteinExistence type="predicted"/>
<dbReference type="AlphaFoldDB" id="A0A7V7TUH3"/>
<sequence>MAENVFYLHGQPSPVGHFLRVGTTGHRQLETLLGAGKTMPDRVVIEASAAGRQQELIQSLREAGAELILDTNIAELSSLGRFSGAAREAPWANPSAVLSPDDMKANANRDVIGQIARFAVAQGFHAVLAPTHILEGSPDPLFGTDRDATAALRRSLDAEGGAKIDIHYELNIKNGSLRDPVQRRAFISGLTGTPCASVWFRVSGFGADATPMGLRRYIAAMLDFTRLDRPIVADGVGGLAAIAIAAFGAAGGICHGVAERERFDASDWAKPPKPGGGGRERRVLIGAVDRLLSVKQLETLMAAPGARKALSCHDRHCCPHGLEDMLKDPKAHYLRQRARQIADIARVPDSRRVRHFLDQELAPTERAARNAAKLKVADDSLVEMLTRSSERLEKMHGVLEDLGRTIDGAPRAASPERSRSARVTLSHVRR</sequence>
<dbReference type="RefSeq" id="WP_150973827.1">
    <property type="nucleotide sequence ID" value="NZ_VZDO01000027.1"/>
</dbReference>
<protein>
    <submittedName>
        <fullName evidence="2">Uncharacterized protein</fullName>
    </submittedName>
</protein>
<comment type="caution">
    <text evidence="2">The sequence shown here is derived from an EMBL/GenBank/DDBJ whole genome shotgun (WGS) entry which is preliminary data.</text>
</comment>
<reference evidence="2 3" key="1">
    <citation type="submission" date="2019-09" db="EMBL/GenBank/DDBJ databases">
        <title>YIM 132180 draft genome.</title>
        <authorList>
            <person name="Zhang K."/>
        </authorList>
    </citation>
    <scope>NUCLEOTIDE SEQUENCE [LARGE SCALE GENOMIC DNA]</scope>
    <source>
        <strain evidence="2 3">YIM 132180</strain>
    </source>
</reference>
<evidence type="ECO:0000313" key="3">
    <source>
        <dbReference type="Proteomes" id="UP000432089"/>
    </source>
</evidence>
<dbReference type="Proteomes" id="UP000432089">
    <property type="component" value="Unassembled WGS sequence"/>
</dbReference>
<accession>A0A7V7TUH3</accession>
<evidence type="ECO:0000313" key="2">
    <source>
        <dbReference type="EMBL" id="KAB0676020.1"/>
    </source>
</evidence>
<keyword evidence="3" id="KW-1185">Reference proteome</keyword>
<name>A0A7V7TUH3_9HYPH</name>
<feature type="region of interest" description="Disordered" evidence="1">
    <location>
        <begin position="406"/>
        <end position="430"/>
    </location>
</feature>
<evidence type="ECO:0000256" key="1">
    <source>
        <dbReference type="SAM" id="MobiDB-lite"/>
    </source>
</evidence>
<dbReference type="EMBL" id="VZDO01000027">
    <property type="protein sequence ID" value="KAB0676020.1"/>
    <property type="molecule type" value="Genomic_DNA"/>
</dbReference>
<gene>
    <name evidence="2" type="ORF">F6X38_22425</name>
</gene>